<comment type="caution">
    <text evidence="3">The sequence shown here is derived from an EMBL/GenBank/DDBJ whole genome shotgun (WGS) entry which is preliminary data.</text>
</comment>
<reference evidence="4" key="1">
    <citation type="journal article" date="2019" name="Int. J. Syst. Evol. Microbiol.">
        <title>The Global Catalogue of Microorganisms (GCM) 10K type strain sequencing project: providing services to taxonomists for standard genome sequencing and annotation.</title>
        <authorList>
            <consortium name="The Broad Institute Genomics Platform"/>
            <consortium name="The Broad Institute Genome Sequencing Center for Infectious Disease"/>
            <person name="Wu L."/>
            <person name="Ma J."/>
        </authorList>
    </citation>
    <scope>NUCLEOTIDE SEQUENCE [LARGE SCALE GENOMIC DNA]</scope>
    <source>
        <strain evidence="4">CGMCC 1.18578</strain>
    </source>
</reference>
<dbReference type="PANTHER" id="PTHR33219:SF14">
    <property type="entry name" value="PROTEIN COFACTOR ASSEMBLY OF COMPLEX C SUBUNIT B CCB3, CHLOROPLASTIC-RELATED"/>
    <property type="match status" value="1"/>
</dbReference>
<protein>
    <submittedName>
        <fullName evidence="3">YggT family protein</fullName>
    </submittedName>
</protein>
<evidence type="ECO:0000313" key="4">
    <source>
        <dbReference type="Proteomes" id="UP001596108"/>
    </source>
</evidence>
<evidence type="ECO:0000256" key="1">
    <source>
        <dbReference type="ARBA" id="ARBA00010894"/>
    </source>
</evidence>
<keyword evidence="2" id="KW-0472">Membrane</keyword>
<keyword evidence="2" id="KW-0812">Transmembrane</keyword>
<keyword evidence="2" id="KW-1133">Transmembrane helix</keyword>
<keyword evidence="4" id="KW-1185">Reference proteome</keyword>
<dbReference type="Proteomes" id="UP001596108">
    <property type="component" value="Unassembled WGS sequence"/>
</dbReference>
<comment type="similarity">
    <text evidence="1">Belongs to the YggT family.</text>
</comment>
<dbReference type="RefSeq" id="WP_378114168.1">
    <property type="nucleotide sequence ID" value="NZ_JBHSNC010000057.1"/>
</dbReference>
<dbReference type="Pfam" id="PF02325">
    <property type="entry name" value="CCB3_YggT"/>
    <property type="match status" value="1"/>
</dbReference>
<name>A0ABW0R8M8_9BACL</name>
<sequence>MNDISHYIDMLADIYFYMILIYVLMSWLPNVRESFVGEMLGRLVEPYLRPFRRIIPPIGGIMDISPIVASLSVYLVARGLKVVIDAFVQ</sequence>
<evidence type="ECO:0000256" key="2">
    <source>
        <dbReference type="SAM" id="Phobius"/>
    </source>
</evidence>
<feature type="transmembrane region" description="Helical" evidence="2">
    <location>
        <begin position="7"/>
        <end position="28"/>
    </location>
</feature>
<dbReference type="PANTHER" id="PTHR33219">
    <property type="entry name" value="YLMG HOMOLOG PROTEIN 2, CHLOROPLASTIC"/>
    <property type="match status" value="1"/>
</dbReference>
<feature type="transmembrane region" description="Helical" evidence="2">
    <location>
        <begin position="54"/>
        <end position="77"/>
    </location>
</feature>
<gene>
    <name evidence="3" type="ORF">ACFPQ4_22490</name>
</gene>
<dbReference type="InterPro" id="IPR003425">
    <property type="entry name" value="CCB3/YggT"/>
</dbReference>
<dbReference type="EMBL" id="JBHSNC010000057">
    <property type="protein sequence ID" value="MFC5532197.1"/>
    <property type="molecule type" value="Genomic_DNA"/>
</dbReference>
<accession>A0ABW0R8M8</accession>
<proteinExistence type="inferred from homology"/>
<evidence type="ECO:0000313" key="3">
    <source>
        <dbReference type="EMBL" id="MFC5532197.1"/>
    </source>
</evidence>
<organism evidence="3 4">
    <name type="scientific">Cohnella yongneupensis</name>
    <dbReference type="NCBI Taxonomy" id="425006"/>
    <lineage>
        <taxon>Bacteria</taxon>
        <taxon>Bacillati</taxon>
        <taxon>Bacillota</taxon>
        <taxon>Bacilli</taxon>
        <taxon>Bacillales</taxon>
        <taxon>Paenibacillaceae</taxon>
        <taxon>Cohnella</taxon>
    </lineage>
</organism>